<dbReference type="InterPro" id="IPR036627">
    <property type="entry name" value="CobW-likC_sf"/>
</dbReference>
<dbReference type="SUPFAM" id="SSF52540">
    <property type="entry name" value="P-loop containing nucleoside triphosphate hydrolases"/>
    <property type="match status" value="1"/>
</dbReference>
<protein>
    <submittedName>
        <fullName evidence="8">GTP-binding protein</fullName>
    </submittedName>
</protein>
<evidence type="ECO:0000256" key="2">
    <source>
        <dbReference type="ARBA" id="ARBA00022801"/>
    </source>
</evidence>
<dbReference type="InterPro" id="IPR011629">
    <property type="entry name" value="CobW-like_C"/>
</dbReference>
<keyword evidence="3" id="KW-0143">Chaperone</keyword>
<comment type="catalytic activity">
    <reaction evidence="5">
        <text>GTP + H2O = GDP + phosphate + H(+)</text>
        <dbReference type="Rhea" id="RHEA:19669"/>
        <dbReference type="ChEBI" id="CHEBI:15377"/>
        <dbReference type="ChEBI" id="CHEBI:15378"/>
        <dbReference type="ChEBI" id="CHEBI:37565"/>
        <dbReference type="ChEBI" id="CHEBI:43474"/>
        <dbReference type="ChEBI" id="CHEBI:58189"/>
    </reaction>
    <physiologicalReaction direction="left-to-right" evidence="5">
        <dbReference type="Rhea" id="RHEA:19670"/>
    </physiologicalReaction>
</comment>
<feature type="compositionally biased region" description="Basic and acidic residues" evidence="6">
    <location>
        <begin position="254"/>
        <end position="269"/>
    </location>
</feature>
<dbReference type="InterPro" id="IPR003495">
    <property type="entry name" value="CobW/HypB/UreG_nucleotide-bd"/>
</dbReference>
<dbReference type="Gene3D" id="3.40.50.300">
    <property type="entry name" value="P-loop containing nucleotide triphosphate hydrolases"/>
    <property type="match status" value="1"/>
</dbReference>
<accession>A0A9D2MJ26</accession>
<sequence length="406" mass="45231">MNYKNGLVPVSLLTGYLGAGKTTLLNHILSNQEGYRVAVIVNDIGEVNIDASLIQKGGAVTQKDENLVPLSNGCICCTLKVDLMKQIISLASSKKFDYILIEASGICEPGPIAGSICMLDGTDPSVNLPAVAYLDNITTVVDAKRMADEFGAGDSLLKKDMEEEDIENLLVQQIEYCTTIVLNKVDEVSPEVKEKVLAVIKALQPQAKIIETTYGNVDVGEILSTNRFDYEKILESAGWIQAMRGEGENSESEQEAHHAHEDHEHEHEAHGHHHHHHHGEGEAEEYGIGTFVYQNVKPFSKQKFEEFVFAKWPKEVIRAKGLFWIKEDPDTAYIFEQSGRQKTATDDGKWIACFPERERKQILQMNPDIAAAWDPTYGDRINKIVFIGRDMDKAAIIKALDHCLAQ</sequence>
<dbReference type="Pfam" id="PF07683">
    <property type="entry name" value="CobW_C"/>
    <property type="match status" value="1"/>
</dbReference>
<reference evidence="8" key="1">
    <citation type="journal article" date="2021" name="PeerJ">
        <title>Extensive microbial diversity within the chicken gut microbiome revealed by metagenomics and culture.</title>
        <authorList>
            <person name="Gilroy R."/>
            <person name="Ravi A."/>
            <person name="Getino M."/>
            <person name="Pursley I."/>
            <person name="Horton D.L."/>
            <person name="Alikhan N.F."/>
            <person name="Baker D."/>
            <person name="Gharbi K."/>
            <person name="Hall N."/>
            <person name="Watson M."/>
            <person name="Adriaenssens E.M."/>
            <person name="Foster-Nyarko E."/>
            <person name="Jarju S."/>
            <person name="Secka A."/>
            <person name="Antonio M."/>
            <person name="Oren A."/>
            <person name="Chaudhuri R.R."/>
            <person name="La Ragione R."/>
            <person name="Hildebrand F."/>
            <person name="Pallen M.J."/>
        </authorList>
    </citation>
    <scope>NUCLEOTIDE SEQUENCE</scope>
    <source>
        <strain evidence="8">CHK188-16595</strain>
    </source>
</reference>
<dbReference type="PANTHER" id="PTHR43603:SF1">
    <property type="entry name" value="ZINC-REGULATED GTPASE METALLOPROTEIN ACTIVATOR 1"/>
    <property type="match status" value="1"/>
</dbReference>
<evidence type="ECO:0000313" key="8">
    <source>
        <dbReference type="EMBL" id="HJB75730.1"/>
    </source>
</evidence>
<evidence type="ECO:0000256" key="6">
    <source>
        <dbReference type="SAM" id="MobiDB-lite"/>
    </source>
</evidence>
<dbReference type="InterPro" id="IPR027417">
    <property type="entry name" value="P-loop_NTPase"/>
</dbReference>
<evidence type="ECO:0000256" key="3">
    <source>
        <dbReference type="ARBA" id="ARBA00023186"/>
    </source>
</evidence>
<evidence type="ECO:0000313" key="9">
    <source>
        <dbReference type="Proteomes" id="UP000823877"/>
    </source>
</evidence>
<dbReference type="SMART" id="SM00833">
    <property type="entry name" value="CobW_C"/>
    <property type="match status" value="1"/>
</dbReference>
<dbReference type="AlphaFoldDB" id="A0A9D2MJ26"/>
<dbReference type="Gene3D" id="3.30.1220.10">
    <property type="entry name" value="CobW-like, C-terminal domain"/>
    <property type="match status" value="1"/>
</dbReference>
<feature type="region of interest" description="Disordered" evidence="6">
    <location>
        <begin position="244"/>
        <end position="283"/>
    </location>
</feature>
<comment type="similarity">
    <text evidence="4">Belongs to the SIMIBI class G3E GTPase family. ZNG1 subfamily.</text>
</comment>
<evidence type="ECO:0000256" key="4">
    <source>
        <dbReference type="ARBA" id="ARBA00034320"/>
    </source>
</evidence>
<reference evidence="8" key="2">
    <citation type="submission" date="2021-04" db="EMBL/GenBank/DDBJ databases">
        <authorList>
            <person name="Gilroy R."/>
        </authorList>
    </citation>
    <scope>NUCLEOTIDE SEQUENCE</scope>
    <source>
        <strain evidence="8">CHK188-16595</strain>
    </source>
</reference>
<keyword evidence="2" id="KW-0378">Hydrolase</keyword>
<keyword evidence="1" id="KW-0547">Nucleotide-binding</keyword>
<evidence type="ECO:0000256" key="1">
    <source>
        <dbReference type="ARBA" id="ARBA00022741"/>
    </source>
</evidence>
<feature type="domain" description="CobW C-terminal" evidence="7">
    <location>
        <begin position="288"/>
        <end position="404"/>
    </location>
</feature>
<dbReference type="CDD" id="cd03112">
    <property type="entry name" value="CobW-like"/>
    <property type="match status" value="1"/>
</dbReference>
<proteinExistence type="inferred from homology"/>
<gene>
    <name evidence="8" type="ORF">IAA37_08705</name>
</gene>
<evidence type="ECO:0000256" key="5">
    <source>
        <dbReference type="ARBA" id="ARBA00049117"/>
    </source>
</evidence>
<dbReference type="PANTHER" id="PTHR43603">
    <property type="entry name" value="COBW DOMAIN-CONTAINING PROTEIN DDB_G0274527"/>
    <property type="match status" value="1"/>
</dbReference>
<comment type="caution">
    <text evidence="8">The sequence shown here is derived from an EMBL/GenBank/DDBJ whole genome shotgun (WGS) entry which is preliminary data.</text>
</comment>
<dbReference type="Proteomes" id="UP000823877">
    <property type="component" value="Unassembled WGS sequence"/>
</dbReference>
<dbReference type="GO" id="GO:0000166">
    <property type="term" value="F:nucleotide binding"/>
    <property type="evidence" value="ECO:0007669"/>
    <property type="project" value="UniProtKB-KW"/>
</dbReference>
<dbReference type="InterPro" id="IPR051927">
    <property type="entry name" value="Zn_Chap_cDPG_Synth"/>
</dbReference>
<name>A0A9D2MJ26_9FIRM</name>
<dbReference type="GO" id="GO:0016787">
    <property type="term" value="F:hydrolase activity"/>
    <property type="evidence" value="ECO:0007669"/>
    <property type="project" value="UniProtKB-KW"/>
</dbReference>
<dbReference type="EMBL" id="DWXN01000013">
    <property type="protein sequence ID" value="HJB75730.1"/>
    <property type="molecule type" value="Genomic_DNA"/>
</dbReference>
<dbReference type="Pfam" id="PF02492">
    <property type="entry name" value="cobW"/>
    <property type="match status" value="1"/>
</dbReference>
<evidence type="ECO:0000259" key="7">
    <source>
        <dbReference type="SMART" id="SM00833"/>
    </source>
</evidence>
<organism evidence="8 9">
    <name type="scientific">Candidatus Eubacterium faecale</name>
    <dbReference type="NCBI Taxonomy" id="2838568"/>
    <lineage>
        <taxon>Bacteria</taxon>
        <taxon>Bacillati</taxon>
        <taxon>Bacillota</taxon>
        <taxon>Clostridia</taxon>
        <taxon>Eubacteriales</taxon>
        <taxon>Eubacteriaceae</taxon>
        <taxon>Eubacterium</taxon>
    </lineage>
</organism>